<organism evidence="1 2">
    <name type="scientific">Dallia pectoralis</name>
    <name type="common">Alaska blackfish</name>
    <dbReference type="NCBI Taxonomy" id="75939"/>
    <lineage>
        <taxon>Eukaryota</taxon>
        <taxon>Metazoa</taxon>
        <taxon>Chordata</taxon>
        <taxon>Craniata</taxon>
        <taxon>Vertebrata</taxon>
        <taxon>Euteleostomi</taxon>
        <taxon>Actinopterygii</taxon>
        <taxon>Neopterygii</taxon>
        <taxon>Teleostei</taxon>
        <taxon>Protacanthopterygii</taxon>
        <taxon>Esociformes</taxon>
        <taxon>Umbridae</taxon>
        <taxon>Dallia</taxon>
    </lineage>
</organism>
<accession>A0ACC2GQU8</accession>
<name>A0ACC2GQU8_DALPE</name>
<keyword evidence="2" id="KW-1185">Reference proteome</keyword>
<gene>
    <name evidence="1" type="ORF">DPEC_G00124040</name>
</gene>
<dbReference type="EMBL" id="CM055737">
    <property type="protein sequence ID" value="KAJ8006031.1"/>
    <property type="molecule type" value="Genomic_DNA"/>
</dbReference>
<evidence type="ECO:0000313" key="1">
    <source>
        <dbReference type="EMBL" id="KAJ8006031.1"/>
    </source>
</evidence>
<dbReference type="Proteomes" id="UP001157502">
    <property type="component" value="Chromosome 10"/>
</dbReference>
<sequence length="252" mass="27802">MVSEDSSYNLKDVQRISKSCTKDQINSETSIIHLSSPVVERQEKLDGSSLTVYGNRQEVKVVYEVSSGDVCTMENSANTQRRDSKGKVHSSSHVFTNGRGSVDRRDHNSLTDGHFLFLRESSSSPLCSGPEDNWTDAHETLTETSTMTFADEQTIDESGETHSLLGVIEVPVKEFVLIDDDDDGDMSLREKTVTDLSVMDGNAADLVCGRLLSVTTDMSSECKEECRSPEPLTPAPTESQTKKQRCCFCSIL</sequence>
<protein>
    <submittedName>
        <fullName evidence="1">Uncharacterized protein</fullName>
    </submittedName>
</protein>
<evidence type="ECO:0000313" key="2">
    <source>
        <dbReference type="Proteomes" id="UP001157502"/>
    </source>
</evidence>
<proteinExistence type="predicted"/>
<reference evidence="1" key="1">
    <citation type="submission" date="2021-05" db="EMBL/GenBank/DDBJ databases">
        <authorList>
            <person name="Pan Q."/>
            <person name="Jouanno E."/>
            <person name="Zahm M."/>
            <person name="Klopp C."/>
            <person name="Cabau C."/>
            <person name="Louis A."/>
            <person name="Berthelot C."/>
            <person name="Parey E."/>
            <person name="Roest Crollius H."/>
            <person name="Montfort J."/>
            <person name="Robinson-Rechavi M."/>
            <person name="Bouchez O."/>
            <person name="Lampietro C."/>
            <person name="Lopez Roques C."/>
            <person name="Donnadieu C."/>
            <person name="Postlethwait J."/>
            <person name="Bobe J."/>
            <person name="Dillon D."/>
            <person name="Chandos A."/>
            <person name="von Hippel F."/>
            <person name="Guiguen Y."/>
        </authorList>
    </citation>
    <scope>NUCLEOTIDE SEQUENCE</scope>
    <source>
        <strain evidence="1">YG-Jan2019</strain>
    </source>
</reference>
<comment type="caution">
    <text evidence="1">The sequence shown here is derived from an EMBL/GenBank/DDBJ whole genome shotgun (WGS) entry which is preliminary data.</text>
</comment>